<name>A0A7H2BE08_9MICC</name>
<reference evidence="3 4" key="1">
    <citation type="submission" date="2020-09" db="EMBL/GenBank/DDBJ databases">
        <title>Investigation of environmental microbes.</title>
        <authorList>
            <person name="Ou Y."/>
            <person name="Kang Q."/>
        </authorList>
    </citation>
    <scope>NUCLEOTIDE SEQUENCE [LARGE SCALE GENOMIC DNA]</scope>
    <source>
        <strain evidence="3 4">KJZ-14</strain>
    </source>
</reference>
<keyword evidence="4" id="KW-1185">Reference proteome</keyword>
<dbReference type="RefSeq" id="WP_190724700.1">
    <property type="nucleotide sequence ID" value="NZ_CP061539.1"/>
</dbReference>
<protein>
    <submittedName>
        <fullName evidence="3">Class I SAM-dependent methyltransferase</fullName>
    </submittedName>
</protein>
<dbReference type="Proteomes" id="UP000516404">
    <property type="component" value="Chromosome"/>
</dbReference>
<organism evidence="3 4">
    <name type="scientific">Rothia terrae</name>
    <dbReference type="NCBI Taxonomy" id="396015"/>
    <lineage>
        <taxon>Bacteria</taxon>
        <taxon>Bacillati</taxon>
        <taxon>Actinomycetota</taxon>
        <taxon>Actinomycetes</taxon>
        <taxon>Micrococcales</taxon>
        <taxon>Micrococcaceae</taxon>
        <taxon>Rothia</taxon>
    </lineage>
</organism>
<sequence>MIYNNSHLAAIYDADNPDGEDHDFFRAKAEELTALRIVDLGCGTGLLTTTLVSPDRSVVGIDPADAMLDVARARPDGQQVEWLQGTAELIQPASVDLAIMSGNVAMHILSDEWHKTLGHISKGLLKGGNLIFESRNPDAEAWKNWSHQVTRETPIGLLQESEETTEPDEHGIVTMKCHYRFLEDNYELDTQQKLQFRSHQQIVEDLEAVGLVVTASYKNWHREDFTGGLEQPLMVFAAEKE</sequence>
<accession>A0A7H2BE08</accession>
<evidence type="ECO:0000313" key="3">
    <source>
        <dbReference type="EMBL" id="QNV37904.1"/>
    </source>
</evidence>
<dbReference type="InterPro" id="IPR041698">
    <property type="entry name" value="Methyltransf_25"/>
</dbReference>
<dbReference type="AlphaFoldDB" id="A0A7H2BE08"/>
<gene>
    <name evidence="3" type="ORF">IDM49_00925</name>
</gene>
<dbReference type="Pfam" id="PF13649">
    <property type="entry name" value="Methyltransf_25"/>
    <property type="match status" value="1"/>
</dbReference>
<dbReference type="InterPro" id="IPR029063">
    <property type="entry name" value="SAM-dependent_MTases_sf"/>
</dbReference>
<feature type="domain" description="Methyltransferase" evidence="2">
    <location>
        <begin position="37"/>
        <end position="128"/>
    </location>
</feature>
<evidence type="ECO:0000313" key="4">
    <source>
        <dbReference type="Proteomes" id="UP000516404"/>
    </source>
</evidence>
<dbReference type="PANTHER" id="PTHR43861">
    <property type="entry name" value="TRANS-ACONITATE 2-METHYLTRANSFERASE-RELATED"/>
    <property type="match status" value="1"/>
</dbReference>
<evidence type="ECO:0000256" key="1">
    <source>
        <dbReference type="ARBA" id="ARBA00022679"/>
    </source>
</evidence>
<dbReference type="KEGG" id="rter:IDM49_00925"/>
<dbReference type="GO" id="GO:0008168">
    <property type="term" value="F:methyltransferase activity"/>
    <property type="evidence" value="ECO:0007669"/>
    <property type="project" value="UniProtKB-KW"/>
</dbReference>
<dbReference type="EMBL" id="CP061539">
    <property type="protein sequence ID" value="QNV37904.1"/>
    <property type="molecule type" value="Genomic_DNA"/>
</dbReference>
<keyword evidence="3" id="KW-0489">Methyltransferase</keyword>
<keyword evidence="1 3" id="KW-0808">Transferase</keyword>
<dbReference type="GeneID" id="96622782"/>
<dbReference type="Gene3D" id="3.40.50.150">
    <property type="entry name" value="Vaccinia Virus protein VP39"/>
    <property type="match status" value="1"/>
</dbReference>
<proteinExistence type="predicted"/>
<dbReference type="SUPFAM" id="SSF53335">
    <property type="entry name" value="S-adenosyl-L-methionine-dependent methyltransferases"/>
    <property type="match status" value="1"/>
</dbReference>
<dbReference type="CDD" id="cd02440">
    <property type="entry name" value="AdoMet_MTases"/>
    <property type="match status" value="1"/>
</dbReference>
<dbReference type="GO" id="GO:0032259">
    <property type="term" value="P:methylation"/>
    <property type="evidence" value="ECO:0007669"/>
    <property type="project" value="UniProtKB-KW"/>
</dbReference>
<evidence type="ECO:0000259" key="2">
    <source>
        <dbReference type="Pfam" id="PF13649"/>
    </source>
</evidence>